<keyword evidence="1" id="KW-0805">Transcription regulation</keyword>
<keyword evidence="2" id="KW-0238">DNA-binding</keyword>
<dbReference type="SUPFAM" id="SSF53822">
    <property type="entry name" value="Periplasmic binding protein-like I"/>
    <property type="match status" value="1"/>
</dbReference>
<proteinExistence type="predicted"/>
<reference evidence="5 6" key="1">
    <citation type="submission" date="2017-10" db="EMBL/GenBank/DDBJ databases">
        <title>Draft genome sequences of strains TRE 1, TRE 9, TRE H and TRI 7, isolated from tamarins, belonging to four potential novel Bifidobacterium species.</title>
        <authorList>
            <person name="Mattarelli P."/>
            <person name="Modesto M."/>
            <person name="Puglisi E."/>
            <person name="Morelli L."/>
            <person name="Spezio C."/>
            <person name="Bonetti A."/>
            <person name="Sandri C."/>
        </authorList>
    </citation>
    <scope>NUCLEOTIDE SEQUENCE [LARGE SCALE GENOMIC DNA]</scope>
    <source>
        <strain evidence="6">TRI7</strain>
    </source>
</reference>
<accession>A0A2M9HH14</accession>
<dbReference type="EMBL" id="PEBK01000001">
    <property type="protein sequence ID" value="PJM76106.1"/>
    <property type="molecule type" value="Genomic_DNA"/>
</dbReference>
<dbReference type="Pfam" id="PF00356">
    <property type="entry name" value="LacI"/>
    <property type="match status" value="1"/>
</dbReference>
<dbReference type="GO" id="GO:0003700">
    <property type="term" value="F:DNA-binding transcription factor activity"/>
    <property type="evidence" value="ECO:0007669"/>
    <property type="project" value="TreeGrafter"/>
</dbReference>
<dbReference type="Proteomes" id="UP000231451">
    <property type="component" value="Unassembled WGS sequence"/>
</dbReference>
<dbReference type="InterPro" id="IPR000843">
    <property type="entry name" value="HTH_LacI"/>
</dbReference>
<dbReference type="PROSITE" id="PS50932">
    <property type="entry name" value="HTH_LACI_2"/>
    <property type="match status" value="1"/>
</dbReference>
<dbReference type="Pfam" id="PF13377">
    <property type="entry name" value="Peripla_BP_3"/>
    <property type="match status" value="1"/>
</dbReference>
<dbReference type="InterPro" id="IPR028082">
    <property type="entry name" value="Peripla_BP_I"/>
</dbReference>
<evidence type="ECO:0000313" key="6">
    <source>
        <dbReference type="Proteomes" id="UP000231451"/>
    </source>
</evidence>
<dbReference type="AlphaFoldDB" id="A0A2M9HH14"/>
<dbReference type="Gene3D" id="1.10.260.40">
    <property type="entry name" value="lambda repressor-like DNA-binding domains"/>
    <property type="match status" value="1"/>
</dbReference>
<dbReference type="OrthoDB" id="3227375at2"/>
<dbReference type="PANTHER" id="PTHR30146">
    <property type="entry name" value="LACI-RELATED TRANSCRIPTIONAL REPRESSOR"/>
    <property type="match status" value="1"/>
</dbReference>
<feature type="domain" description="HTH lacI-type" evidence="4">
    <location>
        <begin position="19"/>
        <end position="73"/>
    </location>
</feature>
<evidence type="ECO:0000256" key="3">
    <source>
        <dbReference type="ARBA" id="ARBA00023163"/>
    </source>
</evidence>
<dbReference type="GO" id="GO:0000976">
    <property type="term" value="F:transcription cis-regulatory region binding"/>
    <property type="evidence" value="ECO:0007669"/>
    <property type="project" value="TreeGrafter"/>
</dbReference>
<dbReference type="RefSeq" id="WP_100511953.1">
    <property type="nucleotide sequence ID" value="NZ_PEBK01000001.1"/>
</dbReference>
<evidence type="ECO:0000256" key="1">
    <source>
        <dbReference type="ARBA" id="ARBA00023015"/>
    </source>
</evidence>
<dbReference type="InterPro" id="IPR010982">
    <property type="entry name" value="Lambda_DNA-bd_dom_sf"/>
</dbReference>
<organism evidence="5 6">
    <name type="scientific">Bifidobacterium simiarum</name>
    <dbReference type="NCBI Taxonomy" id="2045441"/>
    <lineage>
        <taxon>Bacteria</taxon>
        <taxon>Bacillati</taxon>
        <taxon>Actinomycetota</taxon>
        <taxon>Actinomycetes</taxon>
        <taxon>Bifidobacteriales</taxon>
        <taxon>Bifidobacteriaceae</taxon>
        <taxon>Bifidobacterium</taxon>
    </lineage>
</organism>
<dbReference type="InterPro" id="IPR046335">
    <property type="entry name" value="LacI/GalR-like_sensor"/>
</dbReference>
<dbReference type="CDD" id="cd01392">
    <property type="entry name" value="HTH_LacI"/>
    <property type="match status" value="1"/>
</dbReference>
<evidence type="ECO:0000259" key="4">
    <source>
        <dbReference type="PROSITE" id="PS50932"/>
    </source>
</evidence>
<comment type="caution">
    <text evidence="5">The sequence shown here is derived from an EMBL/GenBank/DDBJ whole genome shotgun (WGS) entry which is preliminary data.</text>
</comment>
<protein>
    <recommendedName>
        <fullName evidence="4">HTH lacI-type domain-containing protein</fullName>
    </recommendedName>
</protein>
<keyword evidence="6" id="KW-1185">Reference proteome</keyword>
<keyword evidence="3" id="KW-0804">Transcription</keyword>
<dbReference type="PROSITE" id="PS00356">
    <property type="entry name" value="HTH_LACI_1"/>
    <property type="match status" value="1"/>
</dbReference>
<name>A0A2M9HH14_9BIFI</name>
<evidence type="ECO:0000313" key="5">
    <source>
        <dbReference type="EMBL" id="PJM76106.1"/>
    </source>
</evidence>
<dbReference type="SUPFAM" id="SSF47413">
    <property type="entry name" value="lambda repressor-like DNA-binding domains"/>
    <property type="match status" value="1"/>
</dbReference>
<gene>
    <name evidence="5" type="ORF">CSQ87_00790</name>
</gene>
<dbReference type="Gene3D" id="3.40.50.2300">
    <property type="match status" value="2"/>
</dbReference>
<dbReference type="CDD" id="cd06267">
    <property type="entry name" value="PBP1_LacI_sugar_binding-like"/>
    <property type="match status" value="1"/>
</dbReference>
<sequence length="369" mass="40172">MAHDERPRTAPGPASRGGVTLKDVAQAAGVSISTASRALANNPHVSKATRRHVQQTARELNYVVNGLVRSMTGTGTRTVAFVTDAFLGEAFARMAQGVDMTLRRENAMLFLNSTQGFPEGQRIVIEQLARQRTSGVLLVGTQSDTDEHWTRIARYHDLLASVGARLVLCGVPAISNPKVSDIPTVSYDQRSGVQAATNALLDAGHRSIAFLGYSRRTTAMERFDGYRRAMRQAGLTVDPDDPMVIATGNVEEQIGPAALRLLDRDPAERPTAIVCTTDRMAHGVYRTARQLGLRLPEDLSVVGFDDLAADESLTPTLSTVNVPYEEIGRYAARLVLGLPVDRGEHPVFPVRFIPRRSIASPDRTATRSY</sequence>
<dbReference type="SMART" id="SM00354">
    <property type="entry name" value="HTH_LACI"/>
    <property type="match status" value="1"/>
</dbReference>
<evidence type="ECO:0000256" key="2">
    <source>
        <dbReference type="ARBA" id="ARBA00023125"/>
    </source>
</evidence>
<dbReference type="PANTHER" id="PTHR30146:SF153">
    <property type="entry name" value="LACTOSE OPERON REPRESSOR"/>
    <property type="match status" value="1"/>
</dbReference>